<dbReference type="Proteomes" id="UP000238220">
    <property type="component" value="Unassembled WGS sequence"/>
</dbReference>
<name>A0A2S5TIU3_9GAMM</name>
<dbReference type="AlphaFoldDB" id="A0A2S5TIU3"/>
<dbReference type="InterPro" id="IPR019052">
    <property type="entry name" value="DUF2383"/>
</dbReference>
<dbReference type="NCBIfam" id="TIGR02284">
    <property type="entry name" value="PA2169 family four-helix-bundle protein"/>
    <property type="match status" value="1"/>
</dbReference>
<proteinExistence type="predicted"/>
<dbReference type="InterPro" id="IPR012347">
    <property type="entry name" value="Ferritin-like"/>
</dbReference>
<feature type="domain" description="DUF2383" evidence="1">
    <location>
        <begin position="4"/>
        <end position="111"/>
    </location>
</feature>
<organism evidence="2 3">
    <name type="scientific">Solimonas fluminis</name>
    <dbReference type="NCBI Taxonomy" id="2086571"/>
    <lineage>
        <taxon>Bacteria</taxon>
        <taxon>Pseudomonadati</taxon>
        <taxon>Pseudomonadota</taxon>
        <taxon>Gammaproteobacteria</taxon>
        <taxon>Nevskiales</taxon>
        <taxon>Nevskiaceae</taxon>
        <taxon>Solimonas</taxon>
    </lineage>
</organism>
<evidence type="ECO:0000259" key="1">
    <source>
        <dbReference type="Pfam" id="PF09537"/>
    </source>
</evidence>
<keyword evidence="3" id="KW-1185">Reference proteome</keyword>
<dbReference type="OrthoDB" id="268257at2"/>
<accession>A0A2S5TIU3</accession>
<sequence>MKNANQLKELVQVARDGAEFYEQAIGHVDDAPLRNLFAGMAAAKRELINGLSASIAASGEDVPQGGTLVGGLQKVYGQVRTALARNENRAWVGQLEDAEDRLLEHMRRAIRETDDPSVLGQLEAYLPRVRDCHERMRALKQRLAA</sequence>
<dbReference type="Gene3D" id="1.20.1260.10">
    <property type="match status" value="1"/>
</dbReference>
<dbReference type="EMBL" id="PSNW01000002">
    <property type="protein sequence ID" value="PPE74900.1"/>
    <property type="molecule type" value="Genomic_DNA"/>
</dbReference>
<comment type="caution">
    <text evidence="2">The sequence shown here is derived from an EMBL/GenBank/DDBJ whole genome shotgun (WGS) entry which is preliminary data.</text>
</comment>
<reference evidence="2 3" key="1">
    <citation type="submission" date="2018-02" db="EMBL/GenBank/DDBJ databases">
        <title>Genome sequencing of Solimonas sp. HR-BB.</title>
        <authorList>
            <person name="Lee Y."/>
            <person name="Jeon C.O."/>
        </authorList>
    </citation>
    <scope>NUCLEOTIDE SEQUENCE [LARGE SCALE GENOMIC DNA]</scope>
    <source>
        <strain evidence="2 3">HR-BB</strain>
    </source>
</reference>
<dbReference type="RefSeq" id="WP_104229127.1">
    <property type="nucleotide sequence ID" value="NZ_PSNW01000002.1"/>
</dbReference>
<evidence type="ECO:0000313" key="2">
    <source>
        <dbReference type="EMBL" id="PPE74900.1"/>
    </source>
</evidence>
<protein>
    <recommendedName>
        <fullName evidence="1">DUF2383 domain-containing protein</fullName>
    </recommendedName>
</protein>
<evidence type="ECO:0000313" key="3">
    <source>
        <dbReference type="Proteomes" id="UP000238220"/>
    </source>
</evidence>
<dbReference type="Pfam" id="PF09537">
    <property type="entry name" value="DUF2383"/>
    <property type="match status" value="1"/>
</dbReference>
<dbReference type="InterPro" id="IPR011971">
    <property type="entry name" value="CHP02284"/>
</dbReference>
<gene>
    <name evidence="2" type="ORF">C3942_04280</name>
</gene>